<organism evidence="3 4">
    <name type="scientific">Lichtheimia ornata</name>
    <dbReference type="NCBI Taxonomy" id="688661"/>
    <lineage>
        <taxon>Eukaryota</taxon>
        <taxon>Fungi</taxon>
        <taxon>Fungi incertae sedis</taxon>
        <taxon>Mucoromycota</taxon>
        <taxon>Mucoromycotina</taxon>
        <taxon>Mucoromycetes</taxon>
        <taxon>Mucorales</taxon>
        <taxon>Lichtheimiaceae</taxon>
        <taxon>Lichtheimia</taxon>
    </lineage>
</organism>
<comment type="caution">
    <text evidence="3">The sequence shown here is derived from an EMBL/GenBank/DDBJ whole genome shotgun (WGS) entry which is preliminary data.</text>
</comment>
<evidence type="ECO:0000256" key="2">
    <source>
        <dbReference type="SAM" id="MobiDB-lite"/>
    </source>
</evidence>
<reference evidence="3 4" key="1">
    <citation type="submission" date="2023-03" db="EMBL/GenBank/DDBJ databases">
        <title>Genome sequence of Lichtheimia ornata CBS 291.66.</title>
        <authorList>
            <person name="Mohabir J.T."/>
            <person name="Shea T.P."/>
            <person name="Kurbessoian T."/>
            <person name="Berby B."/>
            <person name="Fontaine J."/>
            <person name="Livny J."/>
            <person name="Gnirke A."/>
            <person name="Stajich J.E."/>
            <person name="Cuomo C.A."/>
        </authorList>
    </citation>
    <scope>NUCLEOTIDE SEQUENCE [LARGE SCALE GENOMIC DNA]</scope>
    <source>
        <strain evidence="3">CBS 291.66</strain>
    </source>
</reference>
<feature type="compositionally biased region" description="Low complexity" evidence="2">
    <location>
        <begin position="166"/>
        <end position="177"/>
    </location>
</feature>
<protein>
    <submittedName>
        <fullName evidence="3">Uncharacterized protein</fullName>
    </submittedName>
</protein>
<feature type="region of interest" description="Disordered" evidence="2">
    <location>
        <begin position="121"/>
        <end position="146"/>
    </location>
</feature>
<name>A0AAD7UUF3_9FUNG</name>
<accession>A0AAD7UUF3</accession>
<feature type="region of interest" description="Disordered" evidence="2">
    <location>
        <begin position="160"/>
        <end position="186"/>
    </location>
</feature>
<feature type="compositionally biased region" description="Polar residues" evidence="2">
    <location>
        <begin position="121"/>
        <end position="135"/>
    </location>
</feature>
<dbReference type="AlphaFoldDB" id="A0AAD7UUF3"/>
<gene>
    <name evidence="3" type="ORF">O0I10_010568</name>
</gene>
<evidence type="ECO:0000313" key="3">
    <source>
        <dbReference type="EMBL" id="KAJ8653769.1"/>
    </source>
</evidence>
<dbReference type="EMBL" id="JARTCD010000072">
    <property type="protein sequence ID" value="KAJ8653769.1"/>
    <property type="molecule type" value="Genomic_DNA"/>
</dbReference>
<feature type="coiled-coil region" evidence="1">
    <location>
        <begin position="1"/>
        <end position="32"/>
    </location>
</feature>
<keyword evidence="4" id="KW-1185">Reference proteome</keyword>
<dbReference type="Proteomes" id="UP001234581">
    <property type="component" value="Unassembled WGS sequence"/>
</dbReference>
<dbReference type="RefSeq" id="XP_058338683.1">
    <property type="nucleotide sequence ID" value="XM_058490547.1"/>
</dbReference>
<sequence>MEKSLSDYDQSLEELERQREELELVMKKMGQEWEESGAGIAWLGSVDLTNQGLESTDLVKEQQRQQQQQEQQQQQQQQFEHLRDTLPTPIVEPSEAALMEAHPDKLQSLLTTNEALLAQSMAGQTLPPSDFNSNPVSPPTTPDEYPMIRASCLSRSNSVAKSAVIPSSNNTTPPLSSAGTDSSNMA</sequence>
<feature type="compositionally biased region" description="Low complexity" evidence="2">
    <location>
        <begin position="64"/>
        <end position="78"/>
    </location>
</feature>
<keyword evidence="1" id="KW-0175">Coiled coil</keyword>
<feature type="region of interest" description="Disordered" evidence="2">
    <location>
        <begin position="58"/>
        <end position="86"/>
    </location>
</feature>
<proteinExistence type="predicted"/>
<evidence type="ECO:0000313" key="4">
    <source>
        <dbReference type="Proteomes" id="UP001234581"/>
    </source>
</evidence>
<dbReference type="GeneID" id="83217971"/>
<evidence type="ECO:0000256" key="1">
    <source>
        <dbReference type="SAM" id="Coils"/>
    </source>
</evidence>